<dbReference type="STRING" id="44577.ATY38_12845"/>
<name>A0A0S3ALL8_9PROT</name>
<dbReference type="AlphaFoldDB" id="A0A0S3ALL8"/>
<dbReference type="Gene3D" id="3.40.30.10">
    <property type="entry name" value="Glutaredoxin"/>
    <property type="match status" value="1"/>
</dbReference>
<protein>
    <recommendedName>
        <fullName evidence="3">thioredoxin-dependent peroxiredoxin</fullName>
        <ecNumber evidence="3">1.11.1.24</ecNumber>
    </recommendedName>
    <alternativeName>
        <fullName evidence="9">Thioredoxin peroxidase</fullName>
    </alternativeName>
    <alternativeName>
        <fullName evidence="11">Thioredoxin-dependent peroxiredoxin Bcp</fullName>
    </alternativeName>
</protein>
<dbReference type="InterPro" id="IPR013766">
    <property type="entry name" value="Thioredoxin_domain"/>
</dbReference>
<evidence type="ECO:0000256" key="4">
    <source>
        <dbReference type="ARBA" id="ARBA00022559"/>
    </source>
</evidence>
<evidence type="ECO:0000256" key="3">
    <source>
        <dbReference type="ARBA" id="ARBA00013017"/>
    </source>
</evidence>
<dbReference type="FunFam" id="3.40.30.10:FF:000007">
    <property type="entry name" value="Thioredoxin-dependent thiol peroxidase"/>
    <property type="match status" value="1"/>
</dbReference>
<gene>
    <name evidence="15" type="ORF">SAMN05216406_11032</name>
    <name evidence="16" type="ORF">SAMN05421510_102425</name>
</gene>
<evidence type="ECO:0000259" key="14">
    <source>
        <dbReference type="PROSITE" id="PS51352"/>
    </source>
</evidence>
<dbReference type="SUPFAM" id="SSF52833">
    <property type="entry name" value="Thioredoxin-like"/>
    <property type="match status" value="1"/>
</dbReference>
<dbReference type="InterPro" id="IPR050924">
    <property type="entry name" value="Peroxiredoxin_BCP/PrxQ"/>
</dbReference>
<dbReference type="InterPro" id="IPR036249">
    <property type="entry name" value="Thioredoxin-like_sf"/>
</dbReference>
<comment type="similarity">
    <text evidence="10">Belongs to the peroxiredoxin family. BCP/PrxQ subfamily.</text>
</comment>
<dbReference type="PANTHER" id="PTHR42801">
    <property type="entry name" value="THIOREDOXIN-DEPENDENT PEROXIDE REDUCTASE"/>
    <property type="match status" value="1"/>
</dbReference>
<keyword evidence="7" id="KW-1015">Disulfide bond</keyword>
<dbReference type="PANTHER" id="PTHR42801:SF4">
    <property type="entry name" value="AHPC_TSA FAMILY PROTEIN"/>
    <property type="match status" value="1"/>
</dbReference>
<dbReference type="GO" id="GO:0008379">
    <property type="term" value="F:thioredoxin peroxidase activity"/>
    <property type="evidence" value="ECO:0007669"/>
    <property type="project" value="TreeGrafter"/>
</dbReference>
<reference evidence="16 17" key="2">
    <citation type="submission" date="2016-10" db="EMBL/GenBank/DDBJ databases">
        <authorList>
            <person name="de Groot N.N."/>
        </authorList>
    </citation>
    <scope>NUCLEOTIDE SEQUENCE [LARGE SCALE GENOMIC DNA]</scope>
    <source>
        <strain evidence="15">Nm10</strain>
        <strain evidence="16 17">Nm9</strain>
    </source>
</reference>
<evidence type="ECO:0000256" key="13">
    <source>
        <dbReference type="PIRSR" id="PIRSR000239-1"/>
    </source>
</evidence>
<evidence type="ECO:0000256" key="2">
    <source>
        <dbReference type="ARBA" id="ARBA00011245"/>
    </source>
</evidence>
<dbReference type="PIRSF" id="PIRSF000239">
    <property type="entry name" value="AHPC"/>
    <property type="match status" value="1"/>
</dbReference>
<sequence>MLEINHAVENFKLPSTGNKEFSLSDCIGRNVIIYFYPKDDTPGCTTEGQDFRDNWHLFTEMNCIIVGVSRDSIKSHESFKVKMQFPFELLSDEDEEVCNLFSVMKMKNMYGKQVRGIERSTFVVDTQGILIKEWRGVKVPGHVQEVLDFINTFNSNSYQY</sequence>
<dbReference type="EMBL" id="FNLN01000010">
    <property type="protein sequence ID" value="SDT91372.1"/>
    <property type="molecule type" value="Genomic_DNA"/>
</dbReference>
<dbReference type="EMBL" id="FOFX01000024">
    <property type="protein sequence ID" value="SEQ15800.1"/>
    <property type="molecule type" value="Genomic_DNA"/>
</dbReference>
<proteinExistence type="inferred from homology"/>
<organism evidence="16 17">
    <name type="scientific">Nitrosomonas ureae</name>
    <dbReference type="NCBI Taxonomy" id="44577"/>
    <lineage>
        <taxon>Bacteria</taxon>
        <taxon>Pseudomonadati</taxon>
        <taxon>Pseudomonadota</taxon>
        <taxon>Betaproteobacteria</taxon>
        <taxon>Nitrosomonadales</taxon>
        <taxon>Nitrosomonadaceae</taxon>
        <taxon>Nitrosomonas</taxon>
    </lineage>
</organism>
<dbReference type="KEGG" id="nur:ATY38_12845"/>
<evidence type="ECO:0000256" key="5">
    <source>
        <dbReference type="ARBA" id="ARBA00022862"/>
    </source>
</evidence>
<keyword evidence="18" id="KW-1185">Reference proteome</keyword>
<evidence type="ECO:0000256" key="12">
    <source>
        <dbReference type="ARBA" id="ARBA00049091"/>
    </source>
</evidence>
<dbReference type="OrthoDB" id="9812811at2"/>
<evidence type="ECO:0000256" key="10">
    <source>
        <dbReference type="ARBA" id="ARBA00038489"/>
    </source>
</evidence>
<evidence type="ECO:0000256" key="8">
    <source>
        <dbReference type="ARBA" id="ARBA00023284"/>
    </source>
</evidence>
<keyword evidence="5" id="KW-0049">Antioxidant</keyword>
<feature type="domain" description="Thioredoxin" evidence="14">
    <location>
        <begin position="2"/>
        <end position="155"/>
    </location>
</feature>
<dbReference type="PROSITE" id="PS51352">
    <property type="entry name" value="THIOREDOXIN_2"/>
    <property type="match status" value="1"/>
</dbReference>
<evidence type="ECO:0000256" key="1">
    <source>
        <dbReference type="ARBA" id="ARBA00003330"/>
    </source>
</evidence>
<dbReference type="GO" id="GO:0034599">
    <property type="term" value="P:cellular response to oxidative stress"/>
    <property type="evidence" value="ECO:0007669"/>
    <property type="project" value="TreeGrafter"/>
</dbReference>
<dbReference type="GO" id="GO:0005737">
    <property type="term" value="C:cytoplasm"/>
    <property type="evidence" value="ECO:0007669"/>
    <property type="project" value="TreeGrafter"/>
</dbReference>
<dbReference type="EC" id="1.11.1.24" evidence="3"/>
<evidence type="ECO:0000256" key="9">
    <source>
        <dbReference type="ARBA" id="ARBA00032824"/>
    </source>
</evidence>
<accession>A0A0S3ALL8</accession>
<evidence type="ECO:0000313" key="17">
    <source>
        <dbReference type="Proteomes" id="UP000181998"/>
    </source>
</evidence>
<keyword evidence="8" id="KW-0676">Redox-active center</keyword>
<dbReference type="InterPro" id="IPR000866">
    <property type="entry name" value="AhpC/TSA"/>
</dbReference>
<dbReference type="GO" id="GO:0045454">
    <property type="term" value="P:cell redox homeostasis"/>
    <property type="evidence" value="ECO:0007669"/>
    <property type="project" value="TreeGrafter"/>
</dbReference>
<dbReference type="Proteomes" id="UP000181998">
    <property type="component" value="Unassembled WGS sequence"/>
</dbReference>
<evidence type="ECO:0000313" key="15">
    <source>
        <dbReference type="EMBL" id="SDT91372.1"/>
    </source>
</evidence>
<keyword evidence="4" id="KW-0575">Peroxidase</keyword>
<evidence type="ECO:0000313" key="18">
    <source>
        <dbReference type="Proteomes" id="UP000182882"/>
    </source>
</evidence>
<dbReference type="Pfam" id="PF00578">
    <property type="entry name" value="AhpC-TSA"/>
    <property type="match status" value="1"/>
</dbReference>
<feature type="active site" description="Cysteine sulfenic acid (-SOH) intermediate; for peroxidase activity" evidence="13">
    <location>
        <position position="44"/>
    </location>
</feature>
<evidence type="ECO:0000256" key="6">
    <source>
        <dbReference type="ARBA" id="ARBA00023002"/>
    </source>
</evidence>
<comment type="catalytic activity">
    <reaction evidence="12">
        <text>a hydroperoxide + [thioredoxin]-dithiol = an alcohol + [thioredoxin]-disulfide + H2O</text>
        <dbReference type="Rhea" id="RHEA:62620"/>
        <dbReference type="Rhea" id="RHEA-COMP:10698"/>
        <dbReference type="Rhea" id="RHEA-COMP:10700"/>
        <dbReference type="ChEBI" id="CHEBI:15377"/>
        <dbReference type="ChEBI" id="CHEBI:29950"/>
        <dbReference type="ChEBI" id="CHEBI:30879"/>
        <dbReference type="ChEBI" id="CHEBI:35924"/>
        <dbReference type="ChEBI" id="CHEBI:50058"/>
        <dbReference type="EC" id="1.11.1.24"/>
    </reaction>
</comment>
<evidence type="ECO:0000313" key="16">
    <source>
        <dbReference type="EMBL" id="SEQ15800.1"/>
    </source>
</evidence>
<comment type="function">
    <text evidence="1">Thiol-specific peroxidase that catalyzes the reduction of hydrogen peroxide and organic hydroperoxides to water and alcohols, respectively. Plays a role in cell protection against oxidative stress by detoxifying peroxides and as sensor of hydrogen peroxide-mediated signaling events.</text>
</comment>
<dbReference type="CDD" id="cd03017">
    <property type="entry name" value="PRX_BCP"/>
    <property type="match status" value="1"/>
</dbReference>
<dbReference type="RefSeq" id="WP_062559653.1">
    <property type="nucleotide sequence ID" value="NZ_CP013341.1"/>
</dbReference>
<evidence type="ECO:0000256" key="11">
    <source>
        <dbReference type="ARBA" id="ARBA00042639"/>
    </source>
</evidence>
<dbReference type="InterPro" id="IPR024706">
    <property type="entry name" value="Peroxiredoxin_AhpC-typ"/>
</dbReference>
<comment type="subunit">
    <text evidence="2">Monomer.</text>
</comment>
<reference evidence="18" key="1">
    <citation type="submission" date="2016-10" db="EMBL/GenBank/DDBJ databases">
        <authorList>
            <person name="Varghese N."/>
            <person name="Submissions S."/>
        </authorList>
    </citation>
    <scope>NUCLEOTIDE SEQUENCE [LARGE SCALE GENOMIC DNA]</scope>
    <source>
        <strain evidence="18">Nm10</strain>
    </source>
</reference>
<dbReference type="Proteomes" id="UP000182882">
    <property type="component" value="Unassembled WGS sequence"/>
</dbReference>
<evidence type="ECO:0000256" key="7">
    <source>
        <dbReference type="ARBA" id="ARBA00023157"/>
    </source>
</evidence>
<keyword evidence="6" id="KW-0560">Oxidoreductase</keyword>